<evidence type="ECO:0000313" key="1">
    <source>
        <dbReference type="EMBL" id="KAJ7040805.1"/>
    </source>
</evidence>
<sequence length="182" mass="20199">MSRIQWDGSQKTCGLADFRLSRANKSSAKLSKVKCGKRDAASSLEYCLPRTMTLPPTPPCQYTNHQSYTAAHKASYPRIRRRRTTSITPDVSDLVELIPQVSNGKRGAYGSARICSAMELDRQRVGSCNYKASDNLTMNLAFTWPSMFLVKDRLASPRARLLPMPASKCIVMAQASPRHADS</sequence>
<name>A0AAD6X9Y4_9AGAR</name>
<organism evidence="1 2">
    <name type="scientific">Mycena alexandri</name>
    <dbReference type="NCBI Taxonomy" id="1745969"/>
    <lineage>
        <taxon>Eukaryota</taxon>
        <taxon>Fungi</taxon>
        <taxon>Dikarya</taxon>
        <taxon>Basidiomycota</taxon>
        <taxon>Agaricomycotina</taxon>
        <taxon>Agaricomycetes</taxon>
        <taxon>Agaricomycetidae</taxon>
        <taxon>Agaricales</taxon>
        <taxon>Marasmiineae</taxon>
        <taxon>Mycenaceae</taxon>
        <taxon>Mycena</taxon>
    </lineage>
</organism>
<protein>
    <submittedName>
        <fullName evidence="1">Uncharacterized protein</fullName>
    </submittedName>
</protein>
<proteinExistence type="predicted"/>
<dbReference type="EMBL" id="JARJCM010000020">
    <property type="protein sequence ID" value="KAJ7040805.1"/>
    <property type="molecule type" value="Genomic_DNA"/>
</dbReference>
<keyword evidence="2" id="KW-1185">Reference proteome</keyword>
<comment type="caution">
    <text evidence="1">The sequence shown here is derived from an EMBL/GenBank/DDBJ whole genome shotgun (WGS) entry which is preliminary data.</text>
</comment>
<accession>A0AAD6X9Y4</accession>
<gene>
    <name evidence="1" type="ORF">C8F04DRAFT_1309708</name>
</gene>
<dbReference type="Proteomes" id="UP001218188">
    <property type="component" value="Unassembled WGS sequence"/>
</dbReference>
<evidence type="ECO:0000313" key="2">
    <source>
        <dbReference type="Proteomes" id="UP001218188"/>
    </source>
</evidence>
<dbReference type="AlphaFoldDB" id="A0AAD6X9Y4"/>
<reference evidence="1" key="1">
    <citation type="submission" date="2023-03" db="EMBL/GenBank/DDBJ databases">
        <title>Massive genome expansion in bonnet fungi (Mycena s.s.) driven by repeated elements and novel gene families across ecological guilds.</title>
        <authorList>
            <consortium name="Lawrence Berkeley National Laboratory"/>
            <person name="Harder C.B."/>
            <person name="Miyauchi S."/>
            <person name="Viragh M."/>
            <person name="Kuo A."/>
            <person name="Thoen E."/>
            <person name="Andreopoulos B."/>
            <person name="Lu D."/>
            <person name="Skrede I."/>
            <person name="Drula E."/>
            <person name="Henrissat B."/>
            <person name="Morin E."/>
            <person name="Kohler A."/>
            <person name="Barry K."/>
            <person name="LaButti K."/>
            <person name="Morin E."/>
            <person name="Salamov A."/>
            <person name="Lipzen A."/>
            <person name="Mereny Z."/>
            <person name="Hegedus B."/>
            <person name="Baldrian P."/>
            <person name="Stursova M."/>
            <person name="Weitz H."/>
            <person name="Taylor A."/>
            <person name="Grigoriev I.V."/>
            <person name="Nagy L.G."/>
            <person name="Martin F."/>
            <person name="Kauserud H."/>
        </authorList>
    </citation>
    <scope>NUCLEOTIDE SEQUENCE</scope>
    <source>
        <strain evidence="1">CBHHK200</strain>
    </source>
</reference>